<dbReference type="InterPro" id="IPR014883">
    <property type="entry name" value="VRR_NUC"/>
</dbReference>
<proteinExistence type="inferred from homology"/>
<sequence>MLKQTRIDQFYKKFCFANVFFSEKIISDNLQLAINHLNFVRQGNIVLNEFDLQKIYSDNIFNFSYAIACSNSQKFKLKDIQFPHEKNADYLLMIVMYIFSNPVNCGYFLKNELDLIFSLFTLSPKSQMLFVRLLKRKSVCYRASKIKYPEIADNLNPFFFDLIQNGFCKSDLESTNIIILLNMLQLQEIRSICKTLKINHLESKRVLIERLLKYGTTSKSLFIGSKSPKSVLRSMALFFLQTCIYLPKDIINLFNRLLTLFCPVQDPSENISDLFIMLTKIEEGLLLYPFILHKEAFPVFKNRIHLIDFVNSKNLLKDILMAIQKKKWDEVRNLGHLALKYLLETKIIDKKTSLPLHVEKFMPEYIWIKVLSKSVEAFKKTPETIIQAMNILKTLISYKHFFENRQGQWYNELVLIKMHYQKDLESSAALILHTLKQKILTEVDVLNLIKKLKNLEKRKTGISKKTKILIKKEINSFISPKFTTKSIRMNMANRIKHKGKSTWSININNENYYGTIEMVVLQYYISKENFHEGLHCEGSLPITLFVVCFWEEIYNDLVPSSFISYYQDAPLDLFTAEFFINRKQFIEKKIKFIHELNLDLFAHWMQERYSNYSKYKSLMPNNLFKNHQQFKEMVTCLGMNTVIGICEKLISNFRLWRSGFPDLIMWNAVTLKNKIVEVKGPTDSLSEKQKLWLQYLDNLGIDIELCRVED</sequence>
<organism evidence="10 11">
    <name type="scientific">Ceratosolen solmsi marchali</name>
    <dbReference type="NCBI Taxonomy" id="326594"/>
    <lineage>
        <taxon>Eukaryota</taxon>
        <taxon>Metazoa</taxon>
        <taxon>Ecdysozoa</taxon>
        <taxon>Arthropoda</taxon>
        <taxon>Hexapoda</taxon>
        <taxon>Insecta</taxon>
        <taxon>Pterygota</taxon>
        <taxon>Neoptera</taxon>
        <taxon>Endopterygota</taxon>
        <taxon>Hymenoptera</taxon>
        <taxon>Apocrita</taxon>
        <taxon>Proctotrupomorpha</taxon>
        <taxon>Chalcidoidea</taxon>
        <taxon>Agaonidae</taxon>
        <taxon>Agaoninae</taxon>
        <taxon>Ceratosolen</taxon>
    </lineage>
</organism>
<keyword evidence="10" id="KW-1185">Reference proteome</keyword>
<accession>A0AAJ6VM77</accession>
<dbReference type="InterPro" id="IPR011856">
    <property type="entry name" value="tRNA_endonuc-like_dom_sf"/>
</dbReference>
<dbReference type="AlphaFoldDB" id="A0AAJ6VM77"/>
<dbReference type="Pfam" id="PF08774">
    <property type="entry name" value="VRR_NUC"/>
    <property type="match status" value="1"/>
</dbReference>
<dbReference type="GeneID" id="105360072"/>
<keyword evidence="8" id="KW-0234">DNA repair</keyword>
<gene>
    <name evidence="11" type="primary">LOC105360072</name>
</gene>
<dbReference type="InterPro" id="IPR049132">
    <property type="entry name" value="FAN1-like_euk"/>
</dbReference>
<dbReference type="InterPro" id="IPR033315">
    <property type="entry name" value="Fan1-like"/>
</dbReference>
<evidence type="ECO:0000256" key="4">
    <source>
        <dbReference type="ARBA" id="ARBA00022723"/>
    </source>
</evidence>
<dbReference type="PANTHER" id="PTHR15749">
    <property type="entry name" value="FANCONI-ASSOCIATED NUCLEASE 1"/>
    <property type="match status" value="1"/>
</dbReference>
<comment type="cofactor">
    <cofactor evidence="8">
        <name>Mg(2+)</name>
        <dbReference type="ChEBI" id="CHEBI:18420"/>
    </cofactor>
    <cofactor evidence="8">
        <name>Mn(2+)</name>
        <dbReference type="ChEBI" id="CHEBI:29035"/>
    </cofactor>
</comment>
<dbReference type="RefSeq" id="XP_011495150.1">
    <property type="nucleotide sequence ID" value="XM_011496848.1"/>
</dbReference>
<comment type="similarity">
    <text evidence="2 8">Belongs to the FAN1 family.</text>
</comment>
<evidence type="ECO:0000256" key="2">
    <source>
        <dbReference type="ARBA" id="ARBA00005533"/>
    </source>
</evidence>
<keyword evidence="6 8" id="KW-0460">Magnesium</keyword>
<dbReference type="SMART" id="SM00990">
    <property type="entry name" value="VRR_NUC"/>
    <property type="match status" value="1"/>
</dbReference>
<dbReference type="Proteomes" id="UP000695007">
    <property type="component" value="Unplaced"/>
</dbReference>
<dbReference type="InterPro" id="IPR049126">
    <property type="entry name" value="FAN1-like_TPR"/>
</dbReference>
<dbReference type="GO" id="GO:0070336">
    <property type="term" value="F:flap-structured DNA binding"/>
    <property type="evidence" value="ECO:0007669"/>
    <property type="project" value="TreeGrafter"/>
</dbReference>
<dbReference type="GO" id="GO:0005634">
    <property type="term" value="C:nucleus"/>
    <property type="evidence" value="ECO:0007669"/>
    <property type="project" value="UniProtKB-SubCell"/>
</dbReference>
<dbReference type="InterPro" id="IPR049125">
    <property type="entry name" value="FAN1-like_WH"/>
</dbReference>
<evidence type="ECO:0000313" key="10">
    <source>
        <dbReference type="Proteomes" id="UP000695007"/>
    </source>
</evidence>
<dbReference type="GO" id="GO:0008409">
    <property type="term" value="F:5'-3' exonuclease activity"/>
    <property type="evidence" value="ECO:0007669"/>
    <property type="project" value="TreeGrafter"/>
</dbReference>
<comment type="catalytic activity">
    <reaction evidence="1 8">
        <text>Hydrolytically removes 5'-nucleotides successively from the 3'-hydroxy termini of 3'-hydroxy-terminated oligonucleotides.</text>
        <dbReference type="EC" id="3.1.4.1"/>
    </reaction>
</comment>
<protein>
    <recommendedName>
        <fullName evidence="8">Fanconi-associated nuclease</fullName>
        <ecNumber evidence="8">3.1.4.1</ecNumber>
    </recommendedName>
</protein>
<dbReference type="GO" id="GO:0017108">
    <property type="term" value="F:5'-flap endonuclease activity"/>
    <property type="evidence" value="ECO:0007669"/>
    <property type="project" value="TreeGrafter"/>
</dbReference>
<name>A0AAJ6VM77_9HYME</name>
<keyword evidence="7 8" id="KW-0464">Manganese</keyword>
<keyword evidence="5 8" id="KW-0378">Hydrolase</keyword>
<feature type="domain" description="VRR-NUC" evidence="9">
    <location>
        <begin position="609"/>
        <end position="710"/>
    </location>
</feature>
<keyword evidence="8" id="KW-0539">Nucleus</keyword>
<dbReference type="GO" id="GO:0004528">
    <property type="term" value="F:phosphodiesterase I activity"/>
    <property type="evidence" value="ECO:0007669"/>
    <property type="project" value="UniProtKB-EC"/>
</dbReference>
<evidence type="ECO:0000313" key="11">
    <source>
        <dbReference type="RefSeq" id="XP_011495150.1"/>
    </source>
</evidence>
<evidence type="ECO:0000256" key="5">
    <source>
        <dbReference type="ARBA" id="ARBA00022801"/>
    </source>
</evidence>
<keyword evidence="8" id="KW-0227">DNA damage</keyword>
<comment type="subcellular location">
    <subcellularLocation>
        <location evidence="8">Nucleus</location>
    </subcellularLocation>
</comment>
<dbReference type="Gene3D" id="3.40.1350.10">
    <property type="match status" value="1"/>
</dbReference>
<dbReference type="GO" id="GO:0046872">
    <property type="term" value="F:metal ion binding"/>
    <property type="evidence" value="ECO:0007669"/>
    <property type="project" value="UniProtKB-KW"/>
</dbReference>
<evidence type="ECO:0000256" key="7">
    <source>
        <dbReference type="ARBA" id="ARBA00023211"/>
    </source>
</evidence>
<keyword evidence="3 8" id="KW-0540">Nuclease</keyword>
<dbReference type="PANTHER" id="PTHR15749:SF4">
    <property type="entry name" value="FANCONI-ASSOCIATED NUCLEASE 1"/>
    <property type="match status" value="1"/>
</dbReference>
<evidence type="ECO:0000256" key="1">
    <source>
        <dbReference type="ARBA" id="ARBA00000983"/>
    </source>
</evidence>
<dbReference type="Pfam" id="PF21170">
    <property type="entry name" value="FAN1_TPR"/>
    <property type="match status" value="1"/>
</dbReference>
<evidence type="ECO:0000256" key="3">
    <source>
        <dbReference type="ARBA" id="ARBA00022722"/>
    </source>
</evidence>
<reference evidence="11" key="1">
    <citation type="submission" date="2025-08" db="UniProtKB">
        <authorList>
            <consortium name="RefSeq"/>
        </authorList>
    </citation>
    <scope>IDENTIFICATION</scope>
</reference>
<evidence type="ECO:0000256" key="8">
    <source>
        <dbReference type="RuleBase" id="RU365033"/>
    </source>
</evidence>
<comment type="function">
    <text evidence="8">Nuclease required for the repair of DNA interstrand cross-links (ICL). Acts as a 5'-3' exonuclease that anchors at a cut end of DNA and cleaves DNA successively at every third nucleotide, allowing to excise an ICL from one strand through flanking incisions.</text>
</comment>
<evidence type="ECO:0000256" key="6">
    <source>
        <dbReference type="ARBA" id="ARBA00022842"/>
    </source>
</evidence>
<dbReference type="KEGG" id="csol:105360072"/>
<dbReference type="GO" id="GO:0036297">
    <property type="term" value="P:interstrand cross-link repair"/>
    <property type="evidence" value="ECO:0007669"/>
    <property type="project" value="InterPro"/>
</dbReference>
<dbReference type="CDD" id="cd22326">
    <property type="entry name" value="FAN1-like"/>
    <property type="match status" value="1"/>
</dbReference>
<evidence type="ECO:0000259" key="9">
    <source>
        <dbReference type="SMART" id="SM00990"/>
    </source>
</evidence>
<dbReference type="Pfam" id="PF21315">
    <property type="entry name" value="FAN1_HTH"/>
    <property type="match status" value="1"/>
</dbReference>
<keyword evidence="4 8" id="KW-0479">Metal-binding</keyword>
<dbReference type="EC" id="3.1.4.1" evidence="8"/>